<organism evidence="3 5">
    <name type="scientific">Neospora caninum (strain Liverpool)</name>
    <dbReference type="NCBI Taxonomy" id="572307"/>
    <lineage>
        <taxon>Eukaryota</taxon>
        <taxon>Sar</taxon>
        <taxon>Alveolata</taxon>
        <taxon>Apicomplexa</taxon>
        <taxon>Conoidasida</taxon>
        <taxon>Coccidia</taxon>
        <taxon>Eucoccidiorida</taxon>
        <taxon>Eimeriorina</taxon>
        <taxon>Sarcocystidae</taxon>
        <taxon>Neospora</taxon>
    </lineage>
</organism>
<reference evidence="4" key="4">
    <citation type="journal article" date="2015" name="PLoS ONE">
        <title>Comprehensive Evaluation of Toxoplasma gondii VEG and Neospora caninum LIV Genomes with Tachyzoite Stage Transcriptome and Proteome Defines Novel Transcript Features.</title>
        <authorList>
            <person name="Ramaprasad A."/>
            <person name="Mourier T."/>
            <person name="Naeem R."/>
            <person name="Malas T.B."/>
            <person name="Moussa E."/>
            <person name="Panigrahi A."/>
            <person name="Vermont S.J."/>
            <person name="Otto T.D."/>
            <person name="Wastling J."/>
            <person name="Pain A."/>
        </authorList>
    </citation>
    <scope>NUCLEOTIDE SEQUENCE</scope>
    <source>
        <strain evidence="4">Liverpool</strain>
    </source>
</reference>
<name>F0VF73_NEOCL</name>
<proteinExistence type="predicted"/>
<dbReference type="OrthoDB" id="333120at2759"/>
<evidence type="ECO:0000313" key="4">
    <source>
        <dbReference type="EMBL" id="CEL66338.1"/>
    </source>
</evidence>
<dbReference type="eggNOG" id="KOG1470">
    <property type="taxonomic scope" value="Eukaryota"/>
</dbReference>
<dbReference type="SUPFAM" id="SSF46938">
    <property type="entry name" value="CRAL/TRIO N-terminal domain"/>
    <property type="match status" value="1"/>
</dbReference>
<dbReference type="InterPro" id="IPR036865">
    <property type="entry name" value="CRAL-TRIO_dom_sf"/>
</dbReference>
<dbReference type="EMBL" id="FR823388">
    <property type="protein sequence ID" value="CBZ52367.1"/>
    <property type="molecule type" value="Genomic_DNA"/>
</dbReference>
<evidence type="ECO:0000313" key="5">
    <source>
        <dbReference type="Proteomes" id="UP000007494"/>
    </source>
</evidence>
<reference evidence="3" key="1">
    <citation type="submission" date="2011-02" db="EMBL/GenBank/DDBJ databases">
        <authorList>
            <person name="Aslett M."/>
        </authorList>
    </citation>
    <scope>NUCLEOTIDE SEQUENCE</scope>
    <source>
        <strain evidence="3">Liverpool</strain>
    </source>
</reference>
<evidence type="ECO:0000313" key="3">
    <source>
        <dbReference type="EMBL" id="CBZ52367.1"/>
    </source>
</evidence>
<dbReference type="InterPro" id="IPR036273">
    <property type="entry name" value="CRAL/TRIO_N_dom_sf"/>
</dbReference>
<feature type="compositionally biased region" description="Low complexity" evidence="1">
    <location>
        <begin position="1"/>
        <end position="13"/>
    </location>
</feature>
<dbReference type="Proteomes" id="UP000007494">
    <property type="component" value="Chromosome VIIa"/>
</dbReference>
<gene>
    <name evidence="4" type="ORF">BN1204_021550</name>
    <name evidence="3" type="ORF">NCLIV_021550</name>
</gene>
<dbReference type="RefSeq" id="XP_003882399.1">
    <property type="nucleotide sequence ID" value="XM_003882350.1"/>
</dbReference>
<sequence length="436" mass="48250">MTAPASLASAAPSEKVDAASVSLLPRASGEGESRPTEERKEPTASGETVNGELKPSEQAGEVASPRHGPPPRLSCAAPRLSALPSHLFSSEQRAKVEALRRLIDSLSIEAASAASLTSQDGVGESPAPGEETPARASSSSWFSWSSPLSFGSADKSEAAGAKEKVPEVTGLQWDELLWLDDLLLSRYLRSYGWEVEEAHKQLLRTLAWRRERKPHCIAPDDVIEIARKGSIYRRGFDSTGRAMIYFKPGRDPGTSSASSQQHILYTVERALQSVDRMQGHDQLVFLIDFNGWGISQIPNTDVSTEIVSILNDHYTDVLAEAYIVDAPSYFDAIWRLVSLMVHPDTAKKVLFLSTKNPEHVATLRNKIPPIFLETCVGGDCELDYEHNAYWEEERRQFDVVTRARQKALERLQADETLQKRVKKSESELPENAKREA</sequence>
<dbReference type="InParanoid" id="F0VF73"/>
<keyword evidence="5" id="KW-1185">Reference proteome</keyword>
<evidence type="ECO:0000259" key="2">
    <source>
        <dbReference type="PROSITE" id="PS50191"/>
    </source>
</evidence>
<reference evidence="5" key="3">
    <citation type="journal article" date="2012" name="PLoS Pathog.">
        <title>Comparative genomics of the apicomplexan parasites Toxoplasma gondii and Neospora caninum: Coccidia differing in host range and transmission strategy.</title>
        <authorList>
            <person name="Reid A.J."/>
            <person name="Vermont S.J."/>
            <person name="Cotton J.A."/>
            <person name="Harris D."/>
            <person name="Hill-Cawthorne G.A."/>
            <person name="Konen-Waisman S."/>
            <person name="Latham S.M."/>
            <person name="Mourier T."/>
            <person name="Norton R."/>
            <person name="Quail M.A."/>
            <person name="Sanders M."/>
            <person name="Shanmugam D."/>
            <person name="Sohal A."/>
            <person name="Wasmuth J.D."/>
            <person name="Brunk B."/>
            <person name="Grigg M.E."/>
            <person name="Howard J.C."/>
            <person name="Parkinson J."/>
            <person name="Roos D.S."/>
            <person name="Trees A.J."/>
            <person name="Berriman M."/>
            <person name="Pain A."/>
            <person name="Wastling J.M."/>
        </authorList>
    </citation>
    <scope>NUCLEOTIDE SEQUENCE [LARGE SCALE GENOMIC DNA]</scope>
    <source>
        <strain evidence="5">Liverpool</strain>
    </source>
</reference>
<dbReference type="PROSITE" id="PS50191">
    <property type="entry name" value="CRAL_TRIO"/>
    <property type="match status" value="1"/>
</dbReference>
<dbReference type="GeneID" id="13444368"/>
<dbReference type="PANTHER" id="PTHR45824">
    <property type="entry name" value="GH16843P"/>
    <property type="match status" value="1"/>
</dbReference>
<feature type="region of interest" description="Disordered" evidence="1">
    <location>
        <begin position="1"/>
        <end position="78"/>
    </location>
</feature>
<dbReference type="SUPFAM" id="SSF52087">
    <property type="entry name" value="CRAL/TRIO domain"/>
    <property type="match status" value="1"/>
</dbReference>
<feature type="compositionally biased region" description="Basic and acidic residues" evidence="1">
    <location>
        <begin position="29"/>
        <end position="42"/>
    </location>
</feature>
<accession>F0VF73</accession>
<feature type="domain" description="CRAL-TRIO" evidence="2">
    <location>
        <begin position="219"/>
        <end position="384"/>
    </location>
</feature>
<dbReference type="InterPro" id="IPR052578">
    <property type="entry name" value="PI_Transfer_CRAL-TRIO"/>
</dbReference>
<dbReference type="Pfam" id="PF00650">
    <property type="entry name" value="CRAL_TRIO"/>
    <property type="match status" value="1"/>
</dbReference>
<dbReference type="AlphaFoldDB" id="F0VF73"/>
<dbReference type="PANTHER" id="PTHR45824:SF29">
    <property type="entry name" value="GH16843P"/>
    <property type="match status" value="1"/>
</dbReference>
<dbReference type="CDD" id="cd00170">
    <property type="entry name" value="SEC14"/>
    <property type="match status" value="1"/>
</dbReference>
<dbReference type="OMA" id="ECELDYE"/>
<dbReference type="InterPro" id="IPR001251">
    <property type="entry name" value="CRAL-TRIO_dom"/>
</dbReference>
<dbReference type="EMBL" id="LN714481">
    <property type="protein sequence ID" value="CEL66338.1"/>
    <property type="molecule type" value="Genomic_DNA"/>
</dbReference>
<dbReference type="Gene3D" id="3.40.525.10">
    <property type="entry name" value="CRAL-TRIO lipid binding domain"/>
    <property type="match status" value="1"/>
</dbReference>
<protein>
    <submittedName>
        <fullName evidence="4">CRAL/TRIO domain-containing protein</fullName>
    </submittedName>
</protein>
<dbReference type="GO" id="GO:0008526">
    <property type="term" value="F:phosphatidylinositol transfer activity"/>
    <property type="evidence" value="ECO:0007669"/>
    <property type="project" value="TreeGrafter"/>
</dbReference>
<evidence type="ECO:0000256" key="1">
    <source>
        <dbReference type="SAM" id="MobiDB-lite"/>
    </source>
</evidence>
<feature type="region of interest" description="Disordered" evidence="1">
    <location>
        <begin position="113"/>
        <end position="142"/>
    </location>
</feature>
<dbReference type="VEuPathDB" id="ToxoDB:NCLIV_021550"/>
<reference evidence="3" key="2">
    <citation type="submission" date="2011-03" db="EMBL/GenBank/DDBJ databases">
        <title>Comparative genomics and transcriptomics of Neospora caninum and Toxoplasma gondii.</title>
        <authorList>
            <person name="Reid A.J."/>
            <person name="Sohal A."/>
            <person name="Harris D."/>
            <person name="Quail M."/>
            <person name="Sanders M."/>
            <person name="Berriman M."/>
            <person name="Wastling J.M."/>
            <person name="Pain A."/>
        </authorList>
    </citation>
    <scope>NUCLEOTIDE SEQUENCE</scope>
    <source>
        <strain evidence="3">Liverpool</strain>
    </source>
</reference>
<dbReference type="SMART" id="SM00516">
    <property type="entry name" value="SEC14"/>
    <property type="match status" value="1"/>
</dbReference>